<evidence type="ECO:0000313" key="5">
    <source>
        <dbReference type="EMBL" id="GMH78462.1"/>
    </source>
</evidence>
<evidence type="ECO:0000259" key="4">
    <source>
        <dbReference type="Pfam" id="PF01557"/>
    </source>
</evidence>
<evidence type="ECO:0000313" key="6">
    <source>
        <dbReference type="Proteomes" id="UP001165085"/>
    </source>
</evidence>
<comment type="caution">
    <text evidence="5">The sequence shown here is derived from an EMBL/GenBank/DDBJ whole genome shotgun (WGS) entry which is preliminary data.</text>
</comment>
<reference evidence="6" key="1">
    <citation type="journal article" date="2023" name="Commun. Biol.">
        <title>Genome analysis of Parmales, the sister group of diatoms, reveals the evolutionary specialization of diatoms from phago-mixotrophs to photoautotrophs.</title>
        <authorList>
            <person name="Ban H."/>
            <person name="Sato S."/>
            <person name="Yoshikawa S."/>
            <person name="Yamada K."/>
            <person name="Nakamura Y."/>
            <person name="Ichinomiya M."/>
            <person name="Sato N."/>
            <person name="Blanc-Mathieu R."/>
            <person name="Endo H."/>
            <person name="Kuwata A."/>
            <person name="Ogata H."/>
        </authorList>
    </citation>
    <scope>NUCLEOTIDE SEQUENCE [LARGE SCALE GENOMIC DNA]</scope>
    <source>
        <strain evidence="6">NIES 3701</strain>
    </source>
</reference>
<organism evidence="5 6">
    <name type="scientific">Triparma strigata</name>
    <dbReference type="NCBI Taxonomy" id="1606541"/>
    <lineage>
        <taxon>Eukaryota</taxon>
        <taxon>Sar</taxon>
        <taxon>Stramenopiles</taxon>
        <taxon>Ochrophyta</taxon>
        <taxon>Bolidophyceae</taxon>
        <taxon>Parmales</taxon>
        <taxon>Triparmaceae</taxon>
        <taxon>Triparma</taxon>
    </lineage>
</organism>
<dbReference type="InterPro" id="IPR036663">
    <property type="entry name" value="Fumarylacetoacetase_C_sf"/>
</dbReference>
<feature type="region of interest" description="Disordered" evidence="3">
    <location>
        <begin position="154"/>
        <end position="174"/>
    </location>
</feature>
<keyword evidence="6" id="KW-1185">Reference proteome</keyword>
<dbReference type="AlphaFoldDB" id="A0A9W7AUB8"/>
<dbReference type="EMBL" id="BRXY01000222">
    <property type="protein sequence ID" value="GMH78462.1"/>
    <property type="molecule type" value="Genomic_DNA"/>
</dbReference>
<sequence length="269" mass="29876">MLILSSRSALRRHAVPLSRSMTTLPFLHPPPEPILLQYFTKPAAAAIRNPRAVWPVNRVHLIGRNYAAHAAEMGDDPKKSSPFFFQKPASAIVDTTKTSALKYPRDTTNYHYEAELVLGIGKDSAGVVPLSEAMSYITSIGVGCDLTRRDLQNEAKEKRRPWDDSKGVEDSGPIGGLIEVSEGDDWWYSEDSLLTLTVDGVEKQRTLTKNMIWSPEEIVHYISKRHDLKIGDVIFTGTPEGVGKLERGEKCVLSLEGGTEKIENSFVLE</sequence>
<gene>
    <name evidence="5" type="ORF">TrST_g4767</name>
</gene>
<dbReference type="PANTHER" id="PTHR11820">
    <property type="entry name" value="ACYLPYRUVASE"/>
    <property type="match status" value="1"/>
</dbReference>
<proteinExistence type="inferred from homology"/>
<feature type="compositionally biased region" description="Basic and acidic residues" evidence="3">
    <location>
        <begin position="154"/>
        <end position="169"/>
    </location>
</feature>
<feature type="domain" description="Fumarylacetoacetase-like C-terminal" evidence="4">
    <location>
        <begin position="61"/>
        <end position="257"/>
    </location>
</feature>
<dbReference type="Gene3D" id="3.90.850.10">
    <property type="entry name" value="Fumarylacetoacetase-like, C-terminal domain"/>
    <property type="match status" value="1"/>
</dbReference>
<dbReference type="Proteomes" id="UP001165085">
    <property type="component" value="Unassembled WGS sequence"/>
</dbReference>
<keyword evidence="2" id="KW-0479">Metal-binding</keyword>
<dbReference type="Pfam" id="PF01557">
    <property type="entry name" value="FAA_hydrolase"/>
    <property type="match status" value="1"/>
</dbReference>
<evidence type="ECO:0000256" key="1">
    <source>
        <dbReference type="ARBA" id="ARBA00010211"/>
    </source>
</evidence>
<name>A0A9W7AUB8_9STRA</name>
<accession>A0A9W7AUB8</accession>
<evidence type="ECO:0000256" key="3">
    <source>
        <dbReference type="SAM" id="MobiDB-lite"/>
    </source>
</evidence>
<comment type="similarity">
    <text evidence="1">Belongs to the FAH family.</text>
</comment>
<dbReference type="OrthoDB" id="411064at2759"/>
<evidence type="ECO:0000256" key="2">
    <source>
        <dbReference type="ARBA" id="ARBA00022723"/>
    </source>
</evidence>
<dbReference type="PANTHER" id="PTHR11820:SF90">
    <property type="entry name" value="FLUTATHIONE S-TRANSFERASE"/>
    <property type="match status" value="1"/>
</dbReference>
<dbReference type="SUPFAM" id="SSF56529">
    <property type="entry name" value="FAH"/>
    <property type="match status" value="1"/>
</dbReference>
<dbReference type="GO" id="GO:0046872">
    <property type="term" value="F:metal ion binding"/>
    <property type="evidence" value="ECO:0007669"/>
    <property type="project" value="UniProtKB-KW"/>
</dbReference>
<dbReference type="GO" id="GO:0018773">
    <property type="term" value="F:acetylpyruvate hydrolase activity"/>
    <property type="evidence" value="ECO:0007669"/>
    <property type="project" value="TreeGrafter"/>
</dbReference>
<dbReference type="InterPro" id="IPR011234">
    <property type="entry name" value="Fumarylacetoacetase-like_C"/>
</dbReference>
<protein>
    <recommendedName>
        <fullName evidence="4">Fumarylacetoacetase-like C-terminal domain-containing protein</fullName>
    </recommendedName>
</protein>